<dbReference type="Proteomes" id="UP000051820">
    <property type="component" value="Unassembled WGS sequence"/>
</dbReference>
<evidence type="ECO:0000259" key="6">
    <source>
        <dbReference type="PROSITE" id="PS50847"/>
    </source>
</evidence>
<keyword evidence="8" id="KW-1185">Reference proteome</keyword>
<dbReference type="InterPro" id="IPR022038">
    <property type="entry name" value="Ig-like_bact"/>
</dbReference>
<feature type="domain" description="Gram-positive cocci surface proteins LPxTG" evidence="6">
    <location>
        <begin position="398"/>
        <end position="433"/>
    </location>
</feature>
<evidence type="ECO:0000313" key="8">
    <source>
        <dbReference type="Proteomes" id="UP000051820"/>
    </source>
</evidence>
<keyword evidence="3" id="KW-0732">Signal</keyword>
<protein>
    <submittedName>
        <fullName evidence="7">Beta-fructosidase</fullName>
    </submittedName>
</protein>
<evidence type="ECO:0000313" key="7">
    <source>
        <dbReference type="EMBL" id="KRM11702.1"/>
    </source>
</evidence>
<dbReference type="InterPro" id="IPR019931">
    <property type="entry name" value="LPXTG_anchor"/>
</dbReference>
<evidence type="ECO:0000256" key="3">
    <source>
        <dbReference type="ARBA" id="ARBA00022729"/>
    </source>
</evidence>
<feature type="region of interest" description="Disordered" evidence="5">
    <location>
        <begin position="324"/>
        <end position="407"/>
    </location>
</feature>
<dbReference type="eggNOG" id="COG3209">
    <property type="taxonomic scope" value="Bacteria"/>
</dbReference>
<evidence type="ECO:0000256" key="1">
    <source>
        <dbReference type="ARBA" id="ARBA00022512"/>
    </source>
</evidence>
<keyword evidence="2" id="KW-0964">Secreted</keyword>
<dbReference type="EMBL" id="AZGF01000016">
    <property type="protein sequence ID" value="KRM11702.1"/>
    <property type="molecule type" value="Genomic_DNA"/>
</dbReference>
<dbReference type="PATRIC" id="fig|1423807.3.peg.629"/>
<dbReference type="NCBIfam" id="TIGR01167">
    <property type="entry name" value="LPXTG_anchor"/>
    <property type="match status" value="1"/>
</dbReference>
<proteinExistence type="predicted"/>
<accession>A0A0R1W990</accession>
<reference evidence="7 8" key="1">
    <citation type="journal article" date="2015" name="Genome Announc.">
        <title>Expanding the biotechnology potential of lactobacilli through comparative genomics of 213 strains and associated genera.</title>
        <authorList>
            <person name="Sun Z."/>
            <person name="Harris H.M."/>
            <person name="McCann A."/>
            <person name="Guo C."/>
            <person name="Argimon S."/>
            <person name="Zhang W."/>
            <person name="Yang X."/>
            <person name="Jeffery I.B."/>
            <person name="Cooney J.C."/>
            <person name="Kagawa T.F."/>
            <person name="Liu W."/>
            <person name="Song Y."/>
            <person name="Salvetti E."/>
            <person name="Wrobel A."/>
            <person name="Rasinkangas P."/>
            <person name="Parkhill J."/>
            <person name="Rea M.C."/>
            <person name="O'Sullivan O."/>
            <person name="Ritari J."/>
            <person name="Douillard F.P."/>
            <person name="Paul Ross R."/>
            <person name="Yang R."/>
            <person name="Briner A.E."/>
            <person name="Felis G.E."/>
            <person name="de Vos W.M."/>
            <person name="Barrangou R."/>
            <person name="Klaenhammer T.R."/>
            <person name="Caufield P.W."/>
            <person name="Cui Y."/>
            <person name="Zhang H."/>
            <person name="O'Toole P.W."/>
        </authorList>
    </citation>
    <scope>NUCLEOTIDE SEQUENCE [LARGE SCALE GENOMIC DNA]</scope>
    <source>
        <strain evidence="7 8">DSM 5007</strain>
    </source>
</reference>
<name>A0A0R1W990_9LACO</name>
<gene>
    <name evidence="7" type="ORF">FD16_GL000620</name>
</gene>
<comment type="caution">
    <text evidence="7">The sequence shown here is derived from an EMBL/GenBank/DDBJ whole genome shotgun (WGS) entry which is preliminary data.</text>
</comment>
<dbReference type="PANTHER" id="PTHR24273">
    <property type="entry name" value="FI04643P-RELATED"/>
    <property type="match status" value="1"/>
</dbReference>
<evidence type="ECO:0000256" key="4">
    <source>
        <dbReference type="ARBA" id="ARBA00023088"/>
    </source>
</evidence>
<dbReference type="AlphaFoldDB" id="A0A0R1W990"/>
<keyword evidence="1" id="KW-0134">Cell wall</keyword>
<dbReference type="Gene3D" id="2.60.40.10">
    <property type="entry name" value="Immunoglobulins"/>
    <property type="match status" value="4"/>
</dbReference>
<dbReference type="InterPro" id="IPR013783">
    <property type="entry name" value="Ig-like_fold"/>
</dbReference>
<evidence type="ECO:0000256" key="5">
    <source>
        <dbReference type="SAM" id="MobiDB-lite"/>
    </source>
</evidence>
<organism evidence="7 8">
    <name type="scientific">Paucilactobacillus suebicus DSM 5007 = KCTC 3549</name>
    <dbReference type="NCBI Taxonomy" id="1423807"/>
    <lineage>
        <taxon>Bacteria</taxon>
        <taxon>Bacillati</taxon>
        <taxon>Bacillota</taxon>
        <taxon>Bacilli</taxon>
        <taxon>Lactobacillales</taxon>
        <taxon>Lactobacillaceae</taxon>
        <taxon>Paucilactobacillus</taxon>
    </lineage>
</organism>
<dbReference type="PROSITE" id="PS50847">
    <property type="entry name" value="GRAM_POS_ANCHORING"/>
    <property type="match status" value="1"/>
</dbReference>
<feature type="compositionally biased region" description="Low complexity" evidence="5">
    <location>
        <begin position="332"/>
        <end position="376"/>
    </location>
</feature>
<dbReference type="Pfam" id="PF00746">
    <property type="entry name" value="Gram_pos_anchor"/>
    <property type="match status" value="1"/>
</dbReference>
<sequence length="433" mass="43524">MVASQSSVDTKDSTLIAGPDTTWTAADNFVSATDAEGNALSLIDLTVTGSVDTNTPGNYEVTYSYKDSAGNVISKTATVTVVASQAAINTKNTTLVAGPDTSWTAADNFVSATDASGNALDLSDITVSGDVDTTTPGTYDVTYSYTDSLGNVISKTATVTVVASKATINTKNTTIVAGPDATWTAADNFVSATDANGNAIDLSDVTVSGNVDTTTPGTYNVTYSYTDSAGNTISKTATVTVTATKASISANDSTVTVGSNWTAADNFVSATDANGNAIGFDDITVTGSVDLSTPGTYNVTYSYTDASGNTVSKTVTVIVKAKAATNGGGNSDNGTGNSSTGNTTGTGSNASGTTTNPGSTTTGSSASTGMTQSSTGNSIKGNSSDGVKQNSQTKSNKLPQTGDSSDSVAESVLGLSMLGLTLGMFGFKRRRRN</sequence>
<evidence type="ECO:0000256" key="2">
    <source>
        <dbReference type="ARBA" id="ARBA00022525"/>
    </source>
</evidence>
<keyword evidence="4" id="KW-0572">Peptidoglycan-anchor</keyword>
<dbReference type="PANTHER" id="PTHR24273:SF32">
    <property type="entry name" value="HYALIN"/>
    <property type="match status" value="1"/>
</dbReference>
<feature type="compositionally biased region" description="Polar residues" evidence="5">
    <location>
        <begin position="377"/>
        <end position="407"/>
    </location>
</feature>
<dbReference type="STRING" id="1423807.FD16_GL000620"/>
<dbReference type="Pfam" id="PF07523">
    <property type="entry name" value="Big_3"/>
    <property type="match status" value="4"/>
</dbReference>